<proteinExistence type="inferred from homology"/>
<keyword evidence="1" id="KW-0690">Ribosome biogenesis</keyword>
<evidence type="ECO:0000313" key="9">
    <source>
        <dbReference type="Proteomes" id="UP000287296"/>
    </source>
</evidence>
<evidence type="ECO:0000313" key="8">
    <source>
        <dbReference type="EMBL" id="RST59288.1"/>
    </source>
</evidence>
<gene>
    <name evidence="8" type="ORF">D5F11_013095</name>
    <name evidence="7" type="ORF">J6TS1_02300</name>
</gene>
<protein>
    <recommendedName>
        <fullName evidence="6">Ribosomal processing cysteine protease Prp</fullName>
    </recommendedName>
</protein>
<dbReference type="InterPro" id="IPR007422">
    <property type="entry name" value="Peptidase_Prp"/>
</dbReference>
<dbReference type="Gene3D" id="3.30.70.1490">
    <property type="entry name" value="Cysteine protease Prp"/>
    <property type="match status" value="1"/>
</dbReference>
<dbReference type="OrthoDB" id="48998at2"/>
<dbReference type="CDD" id="cd16332">
    <property type="entry name" value="Prp-like"/>
    <property type="match status" value="1"/>
</dbReference>
<dbReference type="PANTHER" id="PTHR39178:SF1">
    <property type="entry name" value="RIBOSOMAL-PROCESSING CYSTEINE PROTEASE PRP"/>
    <property type="match status" value="1"/>
</dbReference>
<dbReference type="AlphaFoldDB" id="A0A429X776"/>
<keyword evidence="10" id="KW-1185">Reference proteome</keyword>
<dbReference type="Proteomes" id="UP000680670">
    <property type="component" value="Unassembled WGS sequence"/>
</dbReference>
<evidence type="ECO:0000313" key="7">
    <source>
        <dbReference type="EMBL" id="GIN94360.1"/>
    </source>
</evidence>
<name>A0A429X776_SIMTE</name>
<comment type="similarity">
    <text evidence="5">Belongs to the Prp family.</text>
</comment>
<dbReference type="GO" id="GO:0042254">
    <property type="term" value="P:ribosome biogenesis"/>
    <property type="evidence" value="ECO:0007669"/>
    <property type="project" value="UniProtKB-KW"/>
</dbReference>
<keyword evidence="2 8" id="KW-0645">Protease</keyword>
<dbReference type="EMBL" id="QYTW02000012">
    <property type="protein sequence ID" value="RST59288.1"/>
    <property type="molecule type" value="Genomic_DNA"/>
</dbReference>
<dbReference type="GO" id="GO:0006508">
    <property type="term" value="P:proteolysis"/>
    <property type="evidence" value="ECO:0007669"/>
    <property type="project" value="UniProtKB-KW"/>
</dbReference>
<accession>A0A429X776</accession>
<evidence type="ECO:0000256" key="1">
    <source>
        <dbReference type="ARBA" id="ARBA00022517"/>
    </source>
</evidence>
<comment type="caution">
    <text evidence="8">The sequence shown here is derived from an EMBL/GenBank/DDBJ whole genome shotgun (WGS) entry which is preliminary data.</text>
</comment>
<dbReference type="PANTHER" id="PTHR39178">
    <property type="entry name" value="HYPOTHETICAL RIBOSOME-ASSOCIATED PROTEIN"/>
    <property type="match status" value="1"/>
</dbReference>
<keyword evidence="3" id="KW-0378">Hydrolase</keyword>
<evidence type="ECO:0000256" key="2">
    <source>
        <dbReference type="ARBA" id="ARBA00022670"/>
    </source>
</evidence>
<keyword evidence="4" id="KW-0788">Thiol protease</keyword>
<dbReference type="SUPFAM" id="SSF118010">
    <property type="entry name" value="TM1457-like"/>
    <property type="match status" value="1"/>
</dbReference>
<sequence length="112" mass="12147">MIFVEICRDDKGKITSFTMSGHAEFAEKGQDIVCAGASAVAFGSINAVISLTGITPDIEQTESGFLSCTLPEGLPAEISEQIQLLLEGMAISLQTIERDYKKYINIIFKNRG</sequence>
<organism evidence="8 9">
    <name type="scientific">Siminovitchia terrae</name>
    <name type="common">Bacillus terrae</name>
    <dbReference type="NCBI Taxonomy" id="1914933"/>
    <lineage>
        <taxon>Bacteria</taxon>
        <taxon>Bacillati</taxon>
        <taxon>Bacillota</taxon>
        <taxon>Bacilli</taxon>
        <taxon>Bacillales</taxon>
        <taxon>Bacillaceae</taxon>
        <taxon>Siminovitchia</taxon>
    </lineage>
</organism>
<dbReference type="Proteomes" id="UP000287296">
    <property type="component" value="Unassembled WGS sequence"/>
</dbReference>
<dbReference type="Pfam" id="PF04327">
    <property type="entry name" value="Peptidase_Prp"/>
    <property type="match status" value="1"/>
</dbReference>
<dbReference type="GO" id="GO:0008234">
    <property type="term" value="F:cysteine-type peptidase activity"/>
    <property type="evidence" value="ECO:0007669"/>
    <property type="project" value="UniProtKB-KW"/>
</dbReference>
<evidence type="ECO:0000256" key="6">
    <source>
        <dbReference type="ARBA" id="ARBA00044538"/>
    </source>
</evidence>
<evidence type="ECO:0000313" key="10">
    <source>
        <dbReference type="Proteomes" id="UP000680670"/>
    </source>
</evidence>
<evidence type="ECO:0000256" key="5">
    <source>
        <dbReference type="ARBA" id="ARBA00044503"/>
    </source>
</evidence>
<dbReference type="EMBL" id="BORJ01000001">
    <property type="protein sequence ID" value="GIN94360.1"/>
    <property type="molecule type" value="Genomic_DNA"/>
</dbReference>
<reference evidence="7 10" key="2">
    <citation type="submission" date="2021-03" db="EMBL/GenBank/DDBJ databases">
        <title>Antimicrobial resistance genes in bacteria isolated from Japanese honey, and their potential for conferring macrolide and lincosamide resistance in the American foulbrood pathogen Paenibacillus larvae.</title>
        <authorList>
            <person name="Okamoto M."/>
            <person name="Kumagai M."/>
            <person name="Kanamori H."/>
            <person name="Takamatsu D."/>
        </authorList>
    </citation>
    <scope>NUCLEOTIDE SEQUENCE [LARGE SCALE GENOMIC DNA]</scope>
    <source>
        <strain evidence="7 10">J6TS1</strain>
    </source>
</reference>
<dbReference type="InterPro" id="IPR036764">
    <property type="entry name" value="Peptidase_Prp_sf"/>
</dbReference>
<evidence type="ECO:0000256" key="3">
    <source>
        <dbReference type="ARBA" id="ARBA00022801"/>
    </source>
</evidence>
<dbReference type="NCBIfam" id="NF011126">
    <property type="entry name" value="PRK14553.1-6"/>
    <property type="match status" value="1"/>
</dbReference>
<dbReference type="RefSeq" id="WP_120116233.1">
    <property type="nucleotide sequence ID" value="NZ_BORI01000003.1"/>
</dbReference>
<reference evidence="8 9" key="1">
    <citation type="submission" date="2018-12" db="EMBL/GenBank/DDBJ databases">
        <authorList>
            <person name="Sun L."/>
            <person name="Chen Z."/>
        </authorList>
    </citation>
    <scope>NUCLEOTIDE SEQUENCE [LARGE SCALE GENOMIC DNA]</scope>
    <source>
        <strain evidence="8 9">LMG 29736</strain>
    </source>
</reference>
<evidence type="ECO:0000256" key="4">
    <source>
        <dbReference type="ARBA" id="ARBA00022807"/>
    </source>
</evidence>